<proteinExistence type="predicted"/>
<sequence>MNYAPGPGGDGMDAGLPGGFTLAATTTTTTTTTTAAVAVVGSDVAAGGAGGGRGMAGVASGPGSTRMRLAPSPPAPPEAAAFAAGAGLRGVPPPRLMAAHPPRRQRPMGSGEGLGVGGGGRVGAPGAGGGGVPAGGGQRGGGRGVGGFGVGSGFGAGAGAGGTVGGGSGSGGGGGGGGGGGAGGAGGHGGGGVGADAAHAITQQWIMAAHDAWTRATLSEFFEACRTTGLGDDAFRHWLEDRAVLAARLSVAVRRCARLGGGVPAEAIAVVDEDAIRLDALVAWFGPTGGGGGRPAAATSAAAAATSAAAAAAALPPPPPASRLSYAGKRLMDLIDAATSTADTPACLGATAIWALLLASWQGWHLTRNRAESEAAGAAAASANNAAVGGRGRGGRRVTARVAGGASSRDALRPGTAAAAAAAADPRLSLAAGGGGIGADGLNARSRALANVFVREEVLEGALELQEVVERALSQASESGVVEAQRVFEQVLERLDRTYEQALTVNVSAVKSICDKCGRAGHGGDRCTFQSHV</sequence>
<dbReference type="EMBL" id="CM020620">
    <property type="protein sequence ID" value="KAK1867716.1"/>
    <property type="molecule type" value="Genomic_DNA"/>
</dbReference>
<name>A0ACC3CCJ0_PYRYE</name>
<organism evidence="1 2">
    <name type="scientific">Pyropia yezoensis</name>
    <name type="common">Susabi-nori</name>
    <name type="synonym">Porphyra yezoensis</name>
    <dbReference type="NCBI Taxonomy" id="2788"/>
    <lineage>
        <taxon>Eukaryota</taxon>
        <taxon>Rhodophyta</taxon>
        <taxon>Bangiophyceae</taxon>
        <taxon>Bangiales</taxon>
        <taxon>Bangiaceae</taxon>
        <taxon>Pyropia</taxon>
    </lineage>
</organism>
<comment type="caution">
    <text evidence="1">The sequence shown here is derived from an EMBL/GenBank/DDBJ whole genome shotgun (WGS) entry which is preliminary data.</text>
</comment>
<reference evidence="1" key="1">
    <citation type="submission" date="2019-11" db="EMBL/GenBank/DDBJ databases">
        <title>Nori genome reveals adaptations in red seaweeds to the harsh intertidal environment.</title>
        <authorList>
            <person name="Wang D."/>
            <person name="Mao Y."/>
        </authorList>
    </citation>
    <scope>NUCLEOTIDE SEQUENCE</scope>
    <source>
        <tissue evidence="1">Gametophyte</tissue>
    </source>
</reference>
<evidence type="ECO:0000313" key="2">
    <source>
        <dbReference type="Proteomes" id="UP000798662"/>
    </source>
</evidence>
<accession>A0ACC3CCJ0</accession>
<evidence type="ECO:0000313" key="1">
    <source>
        <dbReference type="EMBL" id="KAK1867716.1"/>
    </source>
</evidence>
<dbReference type="Proteomes" id="UP000798662">
    <property type="component" value="Chromosome 3"/>
</dbReference>
<keyword evidence="2" id="KW-1185">Reference proteome</keyword>
<protein>
    <submittedName>
        <fullName evidence="1">Uncharacterized protein</fullName>
    </submittedName>
</protein>
<gene>
    <name evidence="1" type="ORF">I4F81_010218</name>
</gene>